<evidence type="ECO:0000313" key="9">
    <source>
        <dbReference type="EMBL" id="SHG87101.1"/>
    </source>
</evidence>
<feature type="transmembrane region" description="Helical" evidence="6">
    <location>
        <begin position="775"/>
        <end position="796"/>
    </location>
</feature>
<evidence type="ECO:0000259" key="7">
    <source>
        <dbReference type="Pfam" id="PF02687"/>
    </source>
</evidence>
<dbReference type="InterPro" id="IPR025857">
    <property type="entry name" value="MacB_PCD"/>
</dbReference>
<protein>
    <submittedName>
        <fullName evidence="9">Putative ABC transport system permease protein</fullName>
    </submittedName>
</protein>
<dbReference type="OrthoDB" id="8740261at2"/>
<dbReference type="GO" id="GO:0022857">
    <property type="term" value="F:transmembrane transporter activity"/>
    <property type="evidence" value="ECO:0007669"/>
    <property type="project" value="TreeGrafter"/>
</dbReference>
<keyword evidence="5 6" id="KW-0472">Membrane</keyword>
<dbReference type="STRING" id="229205.SAMN05444372_1119"/>
<sequence length="809" mass="92932">MLHNWIKIFIYHLKQNKLFSFLNVLGLSIGIAGLIFALLYWNDEHSYDAWNPEKENVYQVLVDMGEGQAWPYVPVTFDPFLKDDSNIEMMMHCLNWYESPLFKYNGKKIIIEKLFNTQNNFFEFFPFEFLQGNPKTALQNENSIVLNQKTAIQFFGKANPVGKQIQFEDKFLKVTGVYKIPGNSTIAPDAVVNNMKIRMNVDKDNWGSFNNGWFIKLKDPSKRDELSKKLNSIYFQNKIVKEAKEEEISTTEYELRYGHFNFILEPLSVSRLHTKGQGSPEGKGNYQFLLIMSGLSLLILILSIFNYVNLATANAIRRAKEVGVRKIVGASKLDIIKQFLFETIIIANISILLALAIVEFALPYYNDFLDKALVIYESQFYLQILFIFIITVTFAGVFPAIYVSNFETLKVLKGNFGRNKSGVWLRNGMLILQFAIASFFIIGSYIVFEQVRYLSNKNLGFSGDQVLEIFYYKSEAIRNSQNAEQIIFNNYILVKNEISKIKGVKQATTGAFKFGGGNDASSGFSYNGNNIQAQNLAIDFGFLEMMEIKMKEGRYFNPEIASDTIDAMMINESTLKLMNEKNSIGKTVDWNGNKFKIIGVVKNFSAYSPQGKVPPMVFFHFKTVPWLIGNIQHLYMKIDAENTAQTLADIESFWIKNVDSDYPFQYDFVDKNYLRTYKTYVKQKNLFALLNVIVILIALFGLFALASYSIERRMKEIAIRKTLGAETNVLLTALSKQYIVFCIIGFLIAVFPAYYSLNKWLENFAYRIDISIYPFIIGFVALLFLTLSVVLSRAYFATKVDVLKYLKYE</sequence>
<evidence type="ECO:0000256" key="1">
    <source>
        <dbReference type="ARBA" id="ARBA00004651"/>
    </source>
</evidence>
<evidence type="ECO:0000256" key="6">
    <source>
        <dbReference type="SAM" id="Phobius"/>
    </source>
</evidence>
<dbReference type="Pfam" id="PF12704">
    <property type="entry name" value="MacB_PCD"/>
    <property type="match status" value="2"/>
</dbReference>
<feature type="transmembrane region" description="Helical" evidence="6">
    <location>
        <begin position="729"/>
        <end position="755"/>
    </location>
</feature>
<comment type="subcellular location">
    <subcellularLocation>
        <location evidence="1">Cell membrane</location>
        <topology evidence="1">Multi-pass membrane protein</topology>
    </subcellularLocation>
</comment>
<dbReference type="PANTHER" id="PTHR30572:SF18">
    <property type="entry name" value="ABC-TYPE MACROLIDE FAMILY EXPORT SYSTEM PERMEASE COMPONENT 2"/>
    <property type="match status" value="1"/>
</dbReference>
<accession>A0A1M5NC81</accession>
<feature type="transmembrane region" description="Helical" evidence="6">
    <location>
        <begin position="424"/>
        <end position="448"/>
    </location>
</feature>
<feature type="domain" description="MacB-like periplasmic core" evidence="8">
    <location>
        <begin position="435"/>
        <end position="651"/>
    </location>
</feature>
<feature type="transmembrane region" description="Helical" evidence="6">
    <location>
        <begin position="286"/>
        <end position="308"/>
    </location>
</feature>
<dbReference type="Proteomes" id="UP000184020">
    <property type="component" value="Unassembled WGS sequence"/>
</dbReference>
<evidence type="ECO:0000259" key="8">
    <source>
        <dbReference type="Pfam" id="PF12704"/>
    </source>
</evidence>
<reference evidence="10" key="1">
    <citation type="submission" date="2016-11" db="EMBL/GenBank/DDBJ databases">
        <authorList>
            <person name="Varghese N."/>
            <person name="Submissions S."/>
        </authorList>
    </citation>
    <scope>NUCLEOTIDE SEQUENCE [LARGE SCALE GENOMIC DNA]</scope>
    <source>
        <strain evidence="10">DSM 17659</strain>
    </source>
</reference>
<keyword evidence="3 6" id="KW-0812">Transmembrane</keyword>
<evidence type="ECO:0000256" key="3">
    <source>
        <dbReference type="ARBA" id="ARBA00022692"/>
    </source>
</evidence>
<dbReference type="Pfam" id="PF02687">
    <property type="entry name" value="FtsX"/>
    <property type="match status" value="2"/>
</dbReference>
<evidence type="ECO:0000313" key="10">
    <source>
        <dbReference type="Proteomes" id="UP000184020"/>
    </source>
</evidence>
<feature type="transmembrane region" description="Helical" evidence="6">
    <location>
        <begin position="380"/>
        <end position="403"/>
    </location>
</feature>
<feature type="domain" description="MacB-like periplasmic core" evidence="8">
    <location>
        <begin position="20"/>
        <end position="232"/>
    </location>
</feature>
<feature type="domain" description="ABC3 transporter permease C-terminal" evidence="7">
    <location>
        <begin position="690"/>
        <end position="798"/>
    </location>
</feature>
<feature type="domain" description="ABC3 transporter permease C-terminal" evidence="7">
    <location>
        <begin position="295"/>
        <end position="405"/>
    </location>
</feature>
<feature type="transmembrane region" description="Helical" evidence="6">
    <location>
        <begin position="339"/>
        <end position="360"/>
    </location>
</feature>
<evidence type="ECO:0000256" key="4">
    <source>
        <dbReference type="ARBA" id="ARBA00022989"/>
    </source>
</evidence>
<keyword evidence="10" id="KW-1185">Reference proteome</keyword>
<dbReference type="PANTHER" id="PTHR30572">
    <property type="entry name" value="MEMBRANE COMPONENT OF TRANSPORTER-RELATED"/>
    <property type="match status" value="1"/>
</dbReference>
<evidence type="ECO:0000256" key="5">
    <source>
        <dbReference type="ARBA" id="ARBA00023136"/>
    </source>
</evidence>
<dbReference type="RefSeq" id="WP_073021029.1">
    <property type="nucleotide sequence ID" value="NZ_FQWF01000011.1"/>
</dbReference>
<feature type="transmembrane region" description="Helical" evidence="6">
    <location>
        <begin position="21"/>
        <end position="41"/>
    </location>
</feature>
<proteinExistence type="predicted"/>
<name>A0A1M5NC81_9FLAO</name>
<organism evidence="9 10">
    <name type="scientific">Flavobacterium micromati</name>
    <dbReference type="NCBI Taxonomy" id="229205"/>
    <lineage>
        <taxon>Bacteria</taxon>
        <taxon>Pseudomonadati</taxon>
        <taxon>Bacteroidota</taxon>
        <taxon>Flavobacteriia</taxon>
        <taxon>Flavobacteriales</taxon>
        <taxon>Flavobacteriaceae</taxon>
        <taxon>Flavobacterium</taxon>
    </lineage>
</organism>
<dbReference type="EMBL" id="FQWF01000011">
    <property type="protein sequence ID" value="SHG87101.1"/>
    <property type="molecule type" value="Genomic_DNA"/>
</dbReference>
<feature type="transmembrane region" description="Helical" evidence="6">
    <location>
        <begin position="686"/>
        <end position="708"/>
    </location>
</feature>
<dbReference type="GO" id="GO:0005886">
    <property type="term" value="C:plasma membrane"/>
    <property type="evidence" value="ECO:0007669"/>
    <property type="project" value="UniProtKB-SubCell"/>
</dbReference>
<dbReference type="AlphaFoldDB" id="A0A1M5NC81"/>
<keyword evidence="2" id="KW-1003">Cell membrane</keyword>
<evidence type="ECO:0000256" key="2">
    <source>
        <dbReference type="ARBA" id="ARBA00022475"/>
    </source>
</evidence>
<gene>
    <name evidence="9" type="ORF">SAMN05444372_1119</name>
</gene>
<dbReference type="InterPro" id="IPR050250">
    <property type="entry name" value="Macrolide_Exporter_MacB"/>
</dbReference>
<dbReference type="InterPro" id="IPR003838">
    <property type="entry name" value="ABC3_permease_C"/>
</dbReference>
<keyword evidence="4 6" id="KW-1133">Transmembrane helix</keyword>